<dbReference type="HAMAP" id="MF_00046">
    <property type="entry name" value="MurC"/>
    <property type="match status" value="1"/>
</dbReference>
<keyword evidence="11 14" id="KW-0131">Cell cycle</keyword>
<evidence type="ECO:0000256" key="8">
    <source>
        <dbReference type="ARBA" id="ARBA00022840"/>
    </source>
</evidence>
<evidence type="ECO:0000256" key="6">
    <source>
        <dbReference type="ARBA" id="ARBA00022618"/>
    </source>
</evidence>
<comment type="pathway">
    <text evidence="2 14">Cell wall biogenesis; peptidoglycan biosynthesis.</text>
</comment>
<keyword evidence="8 14" id="KW-0067">ATP-binding</keyword>
<comment type="catalytic activity">
    <reaction evidence="13 14">
        <text>UDP-N-acetyl-alpha-D-muramate + L-alanine + ATP = UDP-N-acetyl-alpha-D-muramoyl-L-alanine + ADP + phosphate + H(+)</text>
        <dbReference type="Rhea" id="RHEA:23372"/>
        <dbReference type="ChEBI" id="CHEBI:15378"/>
        <dbReference type="ChEBI" id="CHEBI:30616"/>
        <dbReference type="ChEBI" id="CHEBI:43474"/>
        <dbReference type="ChEBI" id="CHEBI:57972"/>
        <dbReference type="ChEBI" id="CHEBI:70757"/>
        <dbReference type="ChEBI" id="CHEBI:83898"/>
        <dbReference type="ChEBI" id="CHEBI:456216"/>
        <dbReference type="EC" id="6.3.2.8"/>
    </reaction>
</comment>
<dbReference type="EC" id="6.3.2.8" evidence="3 14"/>
<sequence length="526" mass="57956">MNLISQEYYQEINNQHGQDLVDYNNDYGKYIYFIGIGGAGMSAIAKILVDEGYIVSGSDMECSPITHELGELGVSINTKQDGEGLDPETNLVITSAAINENNPDLKKARTLGLRVVKYSEFLGSLMKRKCGVAVSGTHGKTSTTAMISTILKKAGHEPSFVIGGNVEEIGGNSYVGNGSYFIAEACEYDRTFLNLTPQIGVITNIEEDHLDYYKDIDGIAGAFTEFVSLIPESGLLVINNDDANIRKVVKGAKCRVESYSIVTASDLSNKNRKTSAMQAYSGEWIQKHGRPMVDDFCGKAYLESGAKWLAVVYYADKEKNHFAVFKEGEYFGDFCLKTPGLHNVSNALAAISVCNHIGLNAKVIKRALALFNGVSRRFQTISNKNGITIIDDFAHHPTEIKTTLETARSIYPSQRIWCVFQPHQHNRTKLLLEEFATALTLADKVIIADIYAARDSDIERASVSSLDLKRELQEKGGDVECIKSISEIVNSLRLSVKKNDIIMILGAGDIWKAAHGLKDDLENEYD</sequence>
<comment type="caution">
    <text evidence="18">The sequence shown here is derived from an EMBL/GenBank/DDBJ whole genome shotgun (WGS) entry which is preliminary data.</text>
</comment>
<evidence type="ECO:0000259" key="16">
    <source>
        <dbReference type="Pfam" id="PF02875"/>
    </source>
</evidence>
<feature type="domain" description="Mur ligase C-terminal" evidence="16">
    <location>
        <begin position="376"/>
        <end position="508"/>
    </location>
</feature>
<evidence type="ECO:0000256" key="4">
    <source>
        <dbReference type="ARBA" id="ARBA00022490"/>
    </source>
</evidence>
<dbReference type="GO" id="GO:0008763">
    <property type="term" value="F:UDP-N-acetylmuramate-L-alanine ligase activity"/>
    <property type="evidence" value="ECO:0007669"/>
    <property type="project" value="UniProtKB-UniRule"/>
</dbReference>
<protein>
    <recommendedName>
        <fullName evidence="3 14">UDP-N-acetylmuramate--L-alanine ligase</fullName>
        <ecNumber evidence="3 14">6.3.2.8</ecNumber>
    </recommendedName>
    <alternativeName>
        <fullName evidence="14">UDP-N-acetylmuramoyl-L-alanine synthetase</fullName>
    </alternativeName>
</protein>
<dbReference type="InterPro" id="IPR004101">
    <property type="entry name" value="Mur_ligase_C"/>
</dbReference>
<evidence type="ECO:0000313" key="18">
    <source>
        <dbReference type="EMBL" id="MBS1258166.1"/>
    </source>
</evidence>
<keyword evidence="7 14" id="KW-0547">Nucleotide-binding</keyword>
<evidence type="ECO:0000256" key="1">
    <source>
        <dbReference type="ARBA" id="ARBA00004496"/>
    </source>
</evidence>
<reference evidence="18" key="1">
    <citation type="journal article" date="2021" name="ISME J.">
        <title>Fine-scale metabolic discontinuity in a stratified prokaryote microbiome of a Red Sea deep halocline.</title>
        <authorList>
            <person name="Michoud G."/>
            <person name="Ngugi D.K."/>
            <person name="Barozzi A."/>
            <person name="Merlino G."/>
            <person name="Calleja M.L."/>
            <person name="Delgado-Huertas A."/>
            <person name="Moran X.A.G."/>
            <person name="Daffonchio D."/>
        </authorList>
    </citation>
    <scope>NUCLEOTIDE SEQUENCE</scope>
    <source>
        <strain evidence="18">SuakinDeep_MAG55_1</strain>
    </source>
</reference>
<keyword evidence="9 14" id="KW-0133">Cell shape</keyword>
<organism evidence="18 19">
    <name type="scientific">Candidatus Scalindua arabica</name>
    <dbReference type="NCBI Taxonomy" id="1127984"/>
    <lineage>
        <taxon>Bacteria</taxon>
        <taxon>Pseudomonadati</taxon>
        <taxon>Planctomycetota</taxon>
        <taxon>Candidatus Brocadiia</taxon>
        <taxon>Candidatus Brocadiales</taxon>
        <taxon>Candidatus Scalinduaceae</taxon>
        <taxon>Candidatus Scalindua</taxon>
    </lineage>
</organism>
<dbReference type="GO" id="GO:0051301">
    <property type="term" value="P:cell division"/>
    <property type="evidence" value="ECO:0007669"/>
    <property type="project" value="UniProtKB-KW"/>
</dbReference>
<evidence type="ECO:0000256" key="14">
    <source>
        <dbReference type="HAMAP-Rule" id="MF_00046"/>
    </source>
</evidence>
<evidence type="ECO:0000256" key="5">
    <source>
        <dbReference type="ARBA" id="ARBA00022598"/>
    </source>
</evidence>
<keyword evidence="6 14" id="KW-0132">Cell division</keyword>
<keyword evidence="4 14" id="KW-0963">Cytoplasm</keyword>
<evidence type="ECO:0000256" key="12">
    <source>
        <dbReference type="ARBA" id="ARBA00023316"/>
    </source>
</evidence>
<dbReference type="PANTHER" id="PTHR43445">
    <property type="entry name" value="UDP-N-ACETYLMURAMATE--L-ALANINE LIGASE-RELATED"/>
    <property type="match status" value="1"/>
</dbReference>
<dbReference type="Pfam" id="PF01225">
    <property type="entry name" value="Mur_ligase"/>
    <property type="match status" value="1"/>
</dbReference>
<gene>
    <name evidence="14" type="primary">murC</name>
    <name evidence="18" type="ORF">MAG551_01219</name>
</gene>
<feature type="domain" description="Mur ligase central" evidence="17">
    <location>
        <begin position="134"/>
        <end position="272"/>
    </location>
</feature>
<feature type="binding site" evidence="14">
    <location>
        <begin position="136"/>
        <end position="142"/>
    </location>
    <ligand>
        <name>ATP</name>
        <dbReference type="ChEBI" id="CHEBI:30616"/>
    </ligand>
</feature>
<evidence type="ECO:0000256" key="7">
    <source>
        <dbReference type="ARBA" id="ARBA00022741"/>
    </source>
</evidence>
<dbReference type="SUPFAM" id="SSF53244">
    <property type="entry name" value="MurD-like peptide ligases, peptide-binding domain"/>
    <property type="match status" value="1"/>
</dbReference>
<dbReference type="AlphaFoldDB" id="A0A942A225"/>
<dbReference type="GO" id="GO:0008360">
    <property type="term" value="P:regulation of cell shape"/>
    <property type="evidence" value="ECO:0007669"/>
    <property type="project" value="UniProtKB-KW"/>
</dbReference>
<dbReference type="SUPFAM" id="SSF51984">
    <property type="entry name" value="MurCD N-terminal domain"/>
    <property type="match status" value="1"/>
</dbReference>
<dbReference type="GO" id="GO:0005737">
    <property type="term" value="C:cytoplasm"/>
    <property type="evidence" value="ECO:0007669"/>
    <property type="project" value="UniProtKB-SubCell"/>
</dbReference>
<comment type="subcellular location">
    <subcellularLocation>
        <location evidence="1 14">Cytoplasm</location>
    </subcellularLocation>
</comment>
<dbReference type="Gene3D" id="3.40.1190.10">
    <property type="entry name" value="Mur-like, catalytic domain"/>
    <property type="match status" value="1"/>
</dbReference>
<keyword evidence="5 14" id="KW-0436">Ligase</keyword>
<keyword evidence="12 14" id="KW-0961">Cell wall biogenesis/degradation</keyword>
<evidence type="ECO:0000256" key="13">
    <source>
        <dbReference type="ARBA" id="ARBA00047833"/>
    </source>
</evidence>
<evidence type="ECO:0000256" key="3">
    <source>
        <dbReference type="ARBA" id="ARBA00012211"/>
    </source>
</evidence>
<comment type="similarity">
    <text evidence="14">Belongs to the MurCDEF family.</text>
</comment>
<dbReference type="InterPro" id="IPR036565">
    <property type="entry name" value="Mur-like_cat_sf"/>
</dbReference>
<evidence type="ECO:0000259" key="15">
    <source>
        <dbReference type="Pfam" id="PF01225"/>
    </source>
</evidence>
<evidence type="ECO:0000256" key="11">
    <source>
        <dbReference type="ARBA" id="ARBA00023306"/>
    </source>
</evidence>
<name>A0A942A225_9BACT</name>
<dbReference type="Pfam" id="PF02875">
    <property type="entry name" value="Mur_ligase_C"/>
    <property type="match status" value="1"/>
</dbReference>
<dbReference type="InterPro" id="IPR005758">
    <property type="entry name" value="UDP-N-AcMur_Ala_ligase_MurC"/>
</dbReference>
<evidence type="ECO:0000256" key="2">
    <source>
        <dbReference type="ARBA" id="ARBA00004752"/>
    </source>
</evidence>
<proteinExistence type="inferred from homology"/>
<dbReference type="GO" id="GO:0071555">
    <property type="term" value="P:cell wall organization"/>
    <property type="evidence" value="ECO:0007669"/>
    <property type="project" value="UniProtKB-KW"/>
</dbReference>
<dbReference type="GO" id="GO:0005524">
    <property type="term" value="F:ATP binding"/>
    <property type="evidence" value="ECO:0007669"/>
    <property type="project" value="UniProtKB-UniRule"/>
</dbReference>
<accession>A0A942A225</accession>
<dbReference type="InterPro" id="IPR050061">
    <property type="entry name" value="MurCDEF_pg_biosynth"/>
</dbReference>
<evidence type="ECO:0000259" key="17">
    <source>
        <dbReference type="Pfam" id="PF08245"/>
    </source>
</evidence>
<dbReference type="EMBL" id="JAANXD010000051">
    <property type="protein sequence ID" value="MBS1258166.1"/>
    <property type="molecule type" value="Genomic_DNA"/>
</dbReference>
<dbReference type="PANTHER" id="PTHR43445:SF3">
    <property type="entry name" value="UDP-N-ACETYLMURAMATE--L-ALANINE LIGASE"/>
    <property type="match status" value="1"/>
</dbReference>
<dbReference type="GO" id="GO:0009252">
    <property type="term" value="P:peptidoglycan biosynthetic process"/>
    <property type="evidence" value="ECO:0007669"/>
    <property type="project" value="UniProtKB-UniRule"/>
</dbReference>
<feature type="domain" description="Mur ligase N-terminal catalytic" evidence="15">
    <location>
        <begin position="31"/>
        <end position="129"/>
    </location>
</feature>
<keyword evidence="10 14" id="KW-0573">Peptidoglycan synthesis</keyword>
<dbReference type="SUPFAM" id="SSF53623">
    <property type="entry name" value="MurD-like peptide ligases, catalytic domain"/>
    <property type="match status" value="1"/>
</dbReference>
<comment type="function">
    <text evidence="14">Cell wall formation.</text>
</comment>
<evidence type="ECO:0000313" key="19">
    <source>
        <dbReference type="Proteomes" id="UP000722750"/>
    </source>
</evidence>
<dbReference type="Proteomes" id="UP000722750">
    <property type="component" value="Unassembled WGS sequence"/>
</dbReference>
<dbReference type="InterPro" id="IPR013221">
    <property type="entry name" value="Mur_ligase_cen"/>
</dbReference>
<dbReference type="Pfam" id="PF08245">
    <property type="entry name" value="Mur_ligase_M"/>
    <property type="match status" value="1"/>
</dbReference>
<dbReference type="Gene3D" id="3.40.50.720">
    <property type="entry name" value="NAD(P)-binding Rossmann-like Domain"/>
    <property type="match status" value="1"/>
</dbReference>
<dbReference type="InterPro" id="IPR000713">
    <property type="entry name" value="Mur_ligase_N"/>
</dbReference>
<dbReference type="Gene3D" id="3.90.190.20">
    <property type="entry name" value="Mur ligase, C-terminal domain"/>
    <property type="match status" value="1"/>
</dbReference>
<evidence type="ECO:0000256" key="10">
    <source>
        <dbReference type="ARBA" id="ARBA00022984"/>
    </source>
</evidence>
<evidence type="ECO:0000256" key="9">
    <source>
        <dbReference type="ARBA" id="ARBA00022960"/>
    </source>
</evidence>
<dbReference type="InterPro" id="IPR036615">
    <property type="entry name" value="Mur_ligase_C_dom_sf"/>
</dbReference>